<proteinExistence type="predicted"/>
<dbReference type="InterPro" id="IPR007219">
    <property type="entry name" value="XnlR_reg_dom"/>
</dbReference>
<sequence>MPCTFLTARKPRGPPNRRVAEARAQSHSAHCSSLSNDTIEHFCSDELLGRLISDYLEYLYPLYPLVHRPRFRADFESKRYQSDPSFYRLCISLSALTVSSSSHNFRHYGFQPEETVTSILEKAHRLVVLSKVSQNPAVGMFPDVHDMICSYILSMAFHCSGSSYQGWVHASEAVLCMRKLSLFRQVSHNDLDEIDSEICKRLFWLMFIIMAHDRLAYPVSHTGISYNPVCIDWDFLVLHEVDDAEPGDKERSEEPRVTPLIAGVIALVKLYLCAAPLGLDKLPGNPRYGPFSAWSSSETPKSDDTQRLSLEEGIDIIHTVRDVIHQLPEEFAMFDQDGNPNKVPLSFAISRAKVHMTSLFIQSIILATLSANNPSFQQGNRTGSATASEDALLAEESQNANNQLFNLRRDIAQQCSHIITVTTVSALKVNGIAVVSKLREITATLLSYKVDPSCPADEEKQVQSCLERLISTLVEIDFVKIIAEE</sequence>
<dbReference type="eggNOG" id="ENOG502T9C3">
    <property type="taxonomic scope" value="Eukaryota"/>
</dbReference>
<gene>
    <name evidence="3" type="ORF">FVEG_11808</name>
</gene>
<keyword evidence="4" id="KW-1185">Reference proteome</keyword>
<dbReference type="GO" id="GO:0003677">
    <property type="term" value="F:DNA binding"/>
    <property type="evidence" value="ECO:0007669"/>
    <property type="project" value="InterPro"/>
</dbReference>
<feature type="domain" description="Xylanolytic transcriptional activator regulatory" evidence="2">
    <location>
        <begin position="53"/>
        <end position="208"/>
    </location>
</feature>
<dbReference type="AlphaFoldDB" id="W7MQH0"/>
<dbReference type="VEuPathDB" id="FungiDB:FVEG_11808"/>
<dbReference type="GO" id="GO:0008270">
    <property type="term" value="F:zinc ion binding"/>
    <property type="evidence" value="ECO:0007669"/>
    <property type="project" value="InterPro"/>
</dbReference>
<name>W7MQH0_GIBM7</name>
<dbReference type="KEGG" id="fvr:FVEG_11808"/>
<dbReference type="PANTHER" id="PTHR46910">
    <property type="entry name" value="TRANSCRIPTION FACTOR PDR1"/>
    <property type="match status" value="1"/>
</dbReference>
<dbReference type="Proteomes" id="UP000009096">
    <property type="component" value="Chromosome 4"/>
</dbReference>
<keyword evidence="1" id="KW-0539">Nucleus</keyword>
<dbReference type="Pfam" id="PF04082">
    <property type="entry name" value="Fungal_trans"/>
    <property type="match status" value="1"/>
</dbReference>
<evidence type="ECO:0000313" key="4">
    <source>
        <dbReference type="Proteomes" id="UP000009096"/>
    </source>
</evidence>
<dbReference type="EMBL" id="DS022259">
    <property type="protein sequence ID" value="EWG53361.1"/>
    <property type="molecule type" value="Genomic_DNA"/>
</dbReference>
<organism evidence="3 4">
    <name type="scientific">Gibberella moniliformis (strain M3125 / FGSC 7600)</name>
    <name type="common">Maize ear and stalk rot fungus</name>
    <name type="synonym">Fusarium verticillioides</name>
    <dbReference type="NCBI Taxonomy" id="334819"/>
    <lineage>
        <taxon>Eukaryota</taxon>
        <taxon>Fungi</taxon>
        <taxon>Dikarya</taxon>
        <taxon>Ascomycota</taxon>
        <taxon>Pezizomycotina</taxon>
        <taxon>Sordariomycetes</taxon>
        <taxon>Hypocreomycetidae</taxon>
        <taxon>Hypocreales</taxon>
        <taxon>Nectriaceae</taxon>
        <taxon>Fusarium</taxon>
        <taxon>Fusarium fujikuroi species complex</taxon>
    </lineage>
</organism>
<dbReference type="InterPro" id="IPR050987">
    <property type="entry name" value="AtrR-like"/>
</dbReference>
<dbReference type="GO" id="GO:0003700">
    <property type="term" value="F:DNA-binding transcription factor activity"/>
    <property type="evidence" value="ECO:0007669"/>
    <property type="project" value="InterPro"/>
</dbReference>
<dbReference type="GeneID" id="30069297"/>
<evidence type="ECO:0000259" key="2">
    <source>
        <dbReference type="Pfam" id="PF04082"/>
    </source>
</evidence>
<dbReference type="CDD" id="cd12148">
    <property type="entry name" value="fungal_TF_MHR"/>
    <property type="match status" value="1"/>
</dbReference>
<protein>
    <recommendedName>
        <fullName evidence="2">Xylanolytic transcriptional activator regulatory domain-containing protein</fullName>
    </recommendedName>
</protein>
<evidence type="ECO:0000256" key="1">
    <source>
        <dbReference type="ARBA" id="ARBA00023242"/>
    </source>
</evidence>
<accession>W7MQH0</accession>
<dbReference type="GO" id="GO:0006351">
    <property type="term" value="P:DNA-templated transcription"/>
    <property type="evidence" value="ECO:0007669"/>
    <property type="project" value="InterPro"/>
</dbReference>
<dbReference type="RefSeq" id="XP_018759552.1">
    <property type="nucleotide sequence ID" value="XM_018901132.1"/>
</dbReference>
<reference evidence="3 4" key="1">
    <citation type="journal article" date="2010" name="Nature">
        <title>Comparative genomics reveals mobile pathogenicity chromosomes in Fusarium.</title>
        <authorList>
            <person name="Ma L.J."/>
            <person name="van der Does H.C."/>
            <person name="Borkovich K.A."/>
            <person name="Coleman J.J."/>
            <person name="Daboussi M.J."/>
            <person name="Di Pietro A."/>
            <person name="Dufresne M."/>
            <person name="Freitag M."/>
            <person name="Grabherr M."/>
            <person name="Henrissat B."/>
            <person name="Houterman P.M."/>
            <person name="Kang S."/>
            <person name="Shim W.B."/>
            <person name="Woloshuk C."/>
            <person name="Xie X."/>
            <person name="Xu J.R."/>
            <person name="Antoniw J."/>
            <person name="Baker S.E."/>
            <person name="Bluhm B.H."/>
            <person name="Breakspear A."/>
            <person name="Brown D.W."/>
            <person name="Butchko R.A."/>
            <person name="Chapman S."/>
            <person name="Coulson R."/>
            <person name="Coutinho P.M."/>
            <person name="Danchin E.G."/>
            <person name="Diener A."/>
            <person name="Gale L.R."/>
            <person name="Gardiner D.M."/>
            <person name="Goff S."/>
            <person name="Hammond-Kosack K.E."/>
            <person name="Hilburn K."/>
            <person name="Hua-Van A."/>
            <person name="Jonkers W."/>
            <person name="Kazan K."/>
            <person name="Kodira C.D."/>
            <person name="Koehrsen M."/>
            <person name="Kumar L."/>
            <person name="Lee Y.H."/>
            <person name="Li L."/>
            <person name="Manners J.M."/>
            <person name="Miranda-Saavedra D."/>
            <person name="Mukherjee M."/>
            <person name="Park G."/>
            <person name="Park J."/>
            <person name="Park S.Y."/>
            <person name="Proctor R.H."/>
            <person name="Regev A."/>
            <person name="Ruiz-Roldan M.C."/>
            <person name="Sain D."/>
            <person name="Sakthikumar S."/>
            <person name="Sykes S."/>
            <person name="Schwartz D.C."/>
            <person name="Turgeon B.G."/>
            <person name="Wapinski I."/>
            <person name="Yoder O."/>
            <person name="Young S."/>
            <person name="Zeng Q."/>
            <person name="Zhou S."/>
            <person name="Galagan J."/>
            <person name="Cuomo C.A."/>
            <person name="Kistler H.C."/>
            <person name="Rep M."/>
        </authorList>
    </citation>
    <scope>NUCLEOTIDE SEQUENCE [LARGE SCALE GENOMIC DNA]</scope>
    <source>
        <strain evidence="4">M3125 / FGSC 7600</strain>
    </source>
</reference>
<dbReference type="PANTHER" id="PTHR46910:SF40">
    <property type="entry name" value="ZN(II)2CYS6 TRANSCRIPTION FACTOR (EUROFUNG)"/>
    <property type="match status" value="1"/>
</dbReference>
<dbReference type="EMBL" id="CM000581">
    <property type="protein sequence ID" value="EWG53361.1"/>
    <property type="molecule type" value="Genomic_DNA"/>
</dbReference>
<evidence type="ECO:0000313" key="3">
    <source>
        <dbReference type="EMBL" id="EWG53361.1"/>
    </source>
</evidence>
<dbReference type="OrthoDB" id="39175at2759"/>